<reference evidence="17 18" key="1">
    <citation type="submission" date="2018-06" db="EMBL/GenBank/DDBJ databases">
        <title>Draft Genome Sequence of a Novel Marine Bacterium Related to the Verrucomicrobia.</title>
        <authorList>
            <person name="Vosseberg J."/>
            <person name="Martijn J."/>
            <person name="Ettema T.J.G."/>
        </authorList>
    </citation>
    <scope>NUCLEOTIDE SEQUENCE [LARGE SCALE GENOMIC DNA]</scope>
    <source>
        <strain evidence="17">TARA_B100001123</strain>
    </source>
</reference>
<feature type="domain" description="UmuC" evidence="16">
    <location>
        <begin position="15"/>
        <end position="191"/>
    </location>
</feature>
<dbReference type="GO" id="GO:0042276">
    <property type="term" value="P:error-prone translesion synthesis"/>
    <property type="evidence" value="ECO:0007669"/>
    <property type="project" value="TreeGrafter"/>
</dbReference>
<dbReference type="Pfam" id="PF00817">
    <property type="entry name" value="IMS"/>
    <property type="match status" value="1"/>
</dbReference>
<evidence type="ECO:0000256" key="6">
    <source>
        <dbReference type="ARBA" id="ARBA00022695"/>
    </source>
</evidence>
<sequence>MSETFSSQANLERCIIHIDMDCFYAAVEIRERPELMGKPVAVGGQRRGVLTTCNYEARKFGCCSAMPSYRARQLCPELIVLSPRFQLYRRESEKIREIFKDYTKLVEPLSLDEAYLDITSLPGDGWTTAKEIRKRIWKATALTASAGIGPNKLLAKIASDWRKPDGQFEIKLEETTAFMHELPVENIWGIGPKSTTLLKGSGIETCGELQKLTLLQLHSLMGKFGAEIFRLCRGLDSRKVEPRRIRKSMSTERTFDEDLRSLEESIHELKKLHHALAKDLKGKGAQRAIHKIFVKLKFSNFRQTTRECVSKEFSFPVLHRLLEEAYTRSNEGIRLLGAGARFQEDSPENIEQLEIPFEI</sequence>
<dbReference type="InterPro" id="IPR017961">
    <property type="entry name" value="DNA_pol_Y-fam_little_finger"/>
</dbReference>
<gene>
    <name evidence="17" type="primary">dinB_1</name>
    <name evidence="15" type="synonym">dinB</name>
    <name evidence="17" type="ORF">DF168_02083</name>
</gene>
<evidence type="ECO:0000256" key="2">
    <source>
        <dbReference type="ARBA" id="ARBA00010945"/>
    </source>
</evidence>
<dbReference type="KEGG" id="mtar:DF168_02083"/>
<keyword evidence="8 15" id="KW-0479">Metal-binding</keyword>
<comment type="similarity">
    <text evidence="2 15">Belongs to the DNA polymerase type-Y family.</text>
</comment>
<evidence type="ECO:0000259" key="16">
    <source>
        <dbReference type="PROSITE" id="PS50173"/>
    </source>
</evidence>
<dbReference type="PANTHER" id="PTHR11076">
    <property type="entry name" value="DNA REPAIR POLYMERASE UMUC / TRANSFERASE FAMILY MEMBER"/>
    <property type="match status" value="1"/>
</dbReference>
<keyword evidence="9 15" id="KW-0227">DNA damage</keyword>
<evidence type="ECO:0000256" key="4">
    <source>
        <dbReference type="ARBA" id="ARBA00022490"/>
    </source>
</evidence>
<keyword evidence="6 15" id="KW-0548">Nucleotidyltransferase</keyword>
<evidence type="ECO:0000256" key="13">
    <source>
        <dbReference type="ARBA" id="ARBA00023204"/>
    </source>
</evidence>
<dbReference type="Pfam" id="PF11799">
    <property type="entry name" value="IMS_C"/>
    <property type="match status" value="1"/>
</dbReference>
<dbReference type="Gene3D" id="3.30.1490.100">
    <property type="entry name" value="DNA polymerase, Y-family, little finger domain"/>
    <property type="match status" value="1"/>
</dbReference>
<dbReference type="GO" id="GO:0003684">
    <property type="term" value="F:damaged DNA binding"/>
    <property type="evidence" value="ECO:0007669"/>
    <property type="project" value="InterPro"/>
</dbReference>
<dbReference type="InterPro" id="IPR036775">
    <property type="entry name" value="DNA_pol_Y-fam_lit_finger_sf"/>
</dbReference>
<keyword evidence="10 15" id="KW-0460">Magnesium</keyword>
<dbReference type="EMBL" id="CP029803">
    <property type="protein sequence ID" value="AWT60859.1"/>
    <property type="molecule type" value="Genomic_DNA"/>
</dbReference>
<proteinExistence type="inferred from homology"/>
<organism evidence="17 18">
    <name type="scientific">Candidatus Moanibacter tarae</name>
    <dbReference type="NCBI Taxonomy" id="2200854"/>
    <lineage>
        <taxon>Bacteria</taxon>
        <taxon>Pseudomonadati</taxon>
        <taxon>Verrucomicrobiota</taxon>
        <taxon>Opitutia</taxon>
        <taxon>Puniceicoccales</taxon>
        <taxon>Puniceicoccales incertae sedis</taxon>
        <taxon>Candidatus Moanibacter</taxon>
    </lineage>
</organism>
<dbReference type="GO" id="GO:0003887">
    <property type="term" value="F:DNA-directed DNA polymerase activity"/>
    <property type="evidence" value="ECO:0007669"/>
    <property type="project" value="UniProtKB-UniRule"/>
</dbReference>
<dbReference type="InterPro" id="IPR053848">
    <property type="entry name" value="IMS_HHH_1"/>
</dbReference>
<evidence type="ECO:0000256" key="9">
    <source>
        <dbReference type="ARBA" id="ARBA00022763"/>
    </source>
</evidence>
<name>A0A2Z4AER8_9BACT</name>
<dbReference type="GO" id="GO:0000287">
    <property type="term" value="F:magnesium ion binding"/>
    <property type="evidence" value="ECO:0007669"/>
    <property type="project" value="UniProtKB-UniRule"/>
</dbReference>
<dbReference type="InterPro" id="IPR001126">
    <property type="entry name" value="UmuC"/>
</dbReference>
<keyword evidence="7 15" id="KW-0235">DNA replication</keyword>
<comment type="cofactor">
    <cofactor evidence="15">
        <name>Mg(2+)</name>
        <dbReference type="ChEBI" id="CHEBI:18420"/>
    </cofactor>
    <text evidence="15">Binds 2 magnesium ions per subunit.</text>
</comment>
<keyword evidence="3 15" id="KW-0515">Mutator protein</keyword>
<feature type="binding site" evidence="15">
    <location>
        <position position="19"/>
    </location>
    <ligand>
        <name>Mg(2+)</name>
        <dbReference type="ChEBI" id="CHEBI:18420"/>
    </ligand>
</feature>
<dbReference type="GO" id="GO:0006281">
    <property type="term" value="P:DNA repair"/>
    <property type="evidence" value="ECO:0007669"/>
    <property type="project" value="UniProtKB-UniRule"/>
</dbReference>
<dbReference type="Pfam" id="PF21999">
    <property type="entry name" value="IMS_HHH_1"/>
    <property type="match status" value="1"/>
</dbReference>
<evidence type="ECO:0000256" key="15">
    <source>
        <dbReference type="HAMAP-Rule" id="MF_01113"/>
    </source>
</evidence>
<evidence type="ECO:0000313" key="18">
    <source>
        <dbReference type="Proteomes" id="UP000247465"/>
    </source>
</evidence>
<evidence type="ECO:0000256" key="11">
    <source>
        <dbReference type="ARBA" id="ARBA00022932"/>
    </source>
</evidence>
<evidence type="ECO:0000256" key="5">
    <source>
        <dbReference type="ARBA" id="ARBA00022679"/>
    </source>
</evidence>
<evidence type="ECO:0000256" key="14">
    <source>
        <dbReference type="ARBA" id="ARBA00049244"/>
    </source>
</evidence>
<evidence type="ECO:0000256" key="3">
    <source>
        <dbReference type="ARBA" id="ARBA00022457"/>
    </source>
</evidence>
<dbReference type="HAMAP" id="MF_01113">
    <property type="entry name" value="DNApol_IV"/>
    <property type="match status" value="1"/>
</dbReference>
<feature type="site" description="Substrate discrimination" evidence="15">
    <location>
        <position position="24"/>
    </location>
</feature>
<dbReference type="CDD" id="cd03586">
    <property type="entry name" value="PolY_Pol_IV_kappa"/>
    <property type="match status" value="1"/>
</dbReference>
<dbReference type="Gene3D" id="1.10.150.20">
    <property type="entry name" value="5' to 3' exonuclease, C-terminal subdomain"/>
    <property type="match status" value="1"/>
</dbReference>
<dbReference type="GO" id="GO:0009432">
    <property type="term" value="P:SOS response"/>
    <property type="evidence" value="ECO:0007669"/>
    <property type="project" value="TreeGrafter"/>
</dbReference>
<dbReference type="GO" id="GO:0005829">
    <property type="term" value="C:cytosol"/>
    <property type="evidence" value="ECO:0007669"/>
    <property type="project" value="TreeGrafter"/>
</dbReference>
<dbReference type="SUPFAM" id="SSF56672">
    <property type="entry name" value="DNA/RNA polymerases"/>
    <property type="match status" value="1"/>
</dbReference>
<evidence type="ECO:0000256" key="7">
    <source>
        <dbReference type="ARBA" id="ARBA00022705"/>
    </source>
</evidence>
<feature type="binding site" evidence="15">
    <location>
        <position position="112"/>
    </location>
    <ligand>
        <name>Mg(2+)</name>
        <dbReference type="ChEBI" id="CHEBI:18420"/>
    </ligand>
</feature>
<dbReference type="AlphaFoldDB" id="A0A2Z4AER8"/>
<evidence type="ECO:0000256" key="10">
    <source>
        <dbReference type="ARBA" id="ARBA00022842"/>
    </source>
</evidence>
<dbReference type="InterPro" id="IPR022880">
    <property type="entry name" value="DNApol_IV"/>
</dbReference>
<dbReference type="InterPro" id="IPR043128">
    <property type="entry name" value="Rev_trsase/Diguanyl_cyclase"/>
</dbReference>
<dbReference type="NCBIfam" id="NF002677">
    <property type="entry name" value="PRK02406.1"/>
    <property type="match status" value="1"/>
</dbReference>
<comment type="subunit">
    <text evidence="15">Monomer.</text>
</comment>
<comment type="function">
    <text evidence="15">Poorly processive, error-prone DNA polymerase involved in untargeted mutagenesis. Copies undamaged DNA at stalled replication forks, which arise in vivo from mismatched or misaligned primer ends. These misaligned primers can be extended by PolIV. Exhibits no 3'-5' exonuclease (proofreading) activity. May be involved in translesional synthesis, in conjunction with the beta clamp from PolIII.</text>
</comment>
<keyword evidence="11 15" id="KW-0239">DNA-directed DNA polymerase</keyword>
<dbReference type="InterPro" id="IPR050116">
    <property type="entry name" value="DNA_polymerase-Y"/>
</dbReference>
<keyword evidence="5 15" id="KW-0808">Transferase</keyword>
<dbReference type="Gene3D" id="3.30.70.270">
    <property type="match status" value="1"/>
</dbReference>
<comment type="catalytic activity">
    <reaction evidence="14 15">
        <text>DNA(n) + a 2'-deoxyribonucleoside 5'-triphosphate = DNA(n+1) + diphosphate</text>
        <dbReference type="Rhea" id="RHEA:22508"/>
        <dbReference type="Rhea" id="RHEA-COMP:17339"/>
        <dbReference type="Rhea" id="RHEA-COMP:17340"/>
        <dbReference type="ChEBI" id="CHEBI:33019"/>
        <dbReference type="ChEBI" id="CHEBI:61560"/>
        <dbReference type="ChEBI" id="CHEBI:173112"/>
        <dbReference type="EC" id="2.7.7.7"/>
    </reaction>
</comment>
<evidence type="ECO:0000256" key="12">
    <source>
        <dbReference type="ARBA" id="ARBA00023125"/>
    </source>
</evidence>
<dbReference type="InterPro" id="IPR043502">
    <property type="entry name" value="DNA/RNA_pol_sf"/>
</dbReference>
<evidence type="ECO:0000256" key="1">
    <source>
        <dbReference type="ARBA" id="ARBA00004496"/>
    </source>
</evidence>
<dbReference type="EC" id="2.7.7.7" evidence="15"/>
<dbReference type="SUPFAM" id="SSF100879">
    <property type="entry name" value="Lesion bypass DNA polymerase (Y-family), little finger domain"/>
    <property type="match status" value="1"/>
</dbReference>
<comment type="subcellular location">
    <subcellularLocation>
        <location evidence="1 15">Cytoplasm</location>
    </subcellularLocation>
</comment>
<dbReference type="Gene3D" id="3.40.1170.60">
    <property type="match status" value="1"/>
</dbReference>
<dbReference type="Proteomes" id="UP000247465">
    <property type="component" value="Chromosome"/>
</dbReference>
<dbReference type="GO" id="GO:0006261">
    <property type="term" value="P:DNA-templated DNA replication"/>
    <property type="evidence" value="ECO:0007669"/>
    <property type="project" value="UniProtKB-UniRule"/>
</dbReference>
<evidence type="ECO:0000313" key="17">
    <source>
        <dbReference type="EMBL" id="AWT60859.1"/>
    </source>
</evidence>
<keyword evidence="12 15" id="KW-0238">DNA-binding</keyword>
<keyword evidence="4 15" id="KW-0963">Cytoplasm</keyword>
<protein>
    <recommendedName>
        <fullName evidence="15">DNA polymerase IV</fullName>
        <shortName evidence="15">Pol IV</shortName>
        <ecNumber evidence="15">2.7.7.7</ecNumber>
    </recommendedName>
</protein>
<accession>A0A2Z4AER8</accession>
<keyword evidence="13 15" id="KW-0234">DNA repair</keyword>
<dbReference type="PANTHER" id="PTHR11076:SF33">
    <property type="entry name" value="DNA POLYMERASE KAPPA"/>
    <property type="match status" value="1"/>
</dbReference>
<dbReference type="PROSITE" id="PS50173">
    <property type="entry name" value="UMUC"/>
    <property type="match status" value="1"/>
</dbReference>
<feature type="active site" evidence="15">
    <location>
        <position position="113"/>
    </location>
</feature>
<dbReference type="FunFam" id="3.40.1170.60:FF:000012">
    <property type="entry name" value="Putative DNA-directed polymerase kappa"/>
    <property type="match status" value="1"/>
</dbReference>
<evidence type="ECO:0000256" key="8">
    <source>
        <dbReference type="ARBA" id="ARBA00022723"/>
    </source>
</evidence>